<evidence type="ECO:0000313" key="1">
    <source>
        <dbReference type="EMBL" id="KAF9060757.1"/>
    </source>
</evidence>
<comment type="caution">
    <text evidence="1">The sequence shown here is derived from an EMBL/GenBank/DDBJ whole genome shotgun (WGS) entry which is preliminary data.</text>
</comment>
<sequence length="141" mass="15722">MPNHSLISHILSPIVYYVQVFPDTFWTCLDTHLQIVHTTKPKGDAYTIDELWRAIDVLLSDASTLVVSGSLNIGDLTKVSNTSEKSSPKRQMKREHNTYNSLAKKVDSILNLMAKSPSGSPNDSVMPSAYTDCRHFLLTIT</sequence>
<accession>A0A9P5PCP3</accession>
<reference evidence="1" key="1">
    <citation type="submission" date="2020-11" db="EMBL/GenBank/DDBJ databases">
        <authorList>
            <consortium name="DOE Joint Genome Institute"/>
            <person name="Ahrendt S."/>
            <person name="Riley R."/>
            <person name="Andreopoulos W."/>
            <person name="Labutti K."/>
            <person name="Pangilinan J."/>
            <person name="Ruiz-Duenas F.J."/>
            <person name="Barrasa J.M."/>
            <person name="Sanchez-Garcia M."/>
            <person name="Camarero S."/>
            <person name="Miyauchi S."/>
            <person name="Serrano A."/>
            <person name="Linde D."/>
            <person name="Babiker R."/>
            <person name="Drula E."/>
            <person name="Ayuso-Fernandez I."/>
            <person name="Pacheco R."/>
            <person name="Padilla G."/>
            <person name="Ferreira P."/>
            <person name="Barriuso J."/>
            <person name="Kellner H."/>
            <person name="Castanera R."/>
            <person name="Alfaro M."/>
            <person name="Ramirez L."/>
            <person name="Pisabarro A.G."/>
            <person name="Kuo A."/>
            <person name="Tritt A."/>
            <person name="Lipzen A."/>
            <person name="He G."/>
            <person name="Yan M."/>
            <person name="Ng V."/>
            <person name="Cullen D."/>
            <person name="Martin F."/>
            <person name="Rosso M.-N."/>
            <person name="Henrissat B."/>
            <person name="Hibbett D."/>
            <person name="Martinez A.T."/>
            <person name="Grigoriev I.V."/>
        </authorList>
    </citation>
    <scope>NUCLEOTIDE SEQUENCE</scope>
    <source>
        <strain evidence="1">AH 40177</strain>
    </source>
</reference>
<organism evidence="1 2">
    <name type="scientific">Rhodocollybia butyracea</name>
    <dbReference type="NCBI Taxonomy" id="206335"/>
    <lineage>
        <taxon>Eukaryota</taxon>
        <taxon>Fungi</taxon>
        <taxon>Dikarya</taxon>
        <taxon>Basidiomycota</taxon>
        <taxon>Agaricomycotina</taxon>
        <taxon>Agaricomycetes</taxon>
        <taxon>Agaricomycetidae</taxon>
        <taxon>Agaricales</taxon>
        <taxon>Marasmiineae</taxon>
        <taxon>Omphalotaceae</taxon>
        <taxon>Rhodocollybia</taxon>
    </lineage>
</organism>
<evidence type="ECO:0000313" key="2">
    <source>
        <dbReference type="Proteomes" id="UP000772434"/>
    </source>
</evidence>
<name>A0A9P5PCP3_9AGAR</name>
<dbReference type="AlphaFoldDB" id="A0A9P5PCP3"/>
<gene>
    <name evidence="1" type="ORF">BDP27DRAFT_1429699</name>
</gene>
<dbReference type="EMBL" id="JADNRY010000229">
    <property type="protein sequence ID" value="KAF9060757.1"/>
    <property type="molecule type" value="Genomic_DNA"/>
</dbReference>
<protein>
    <submittedName>
        <fullName evidence="1">Uncharacterized protein</fullName>
    </submittedName>
</protein>
<keyword evidence="2" id="KW-1185">Reference proteome</keyword>
<proteinExistence type="predicted"/>
<dbReference type="Proteomes" id="UP000772434">
    <property type="component" value="Unassembled WGS sequence"/>
</dbReference>